<dbReference type="AlphaFoldDB" id="A0A381XLP2"/>
<protein>
    <submittedName>
        <fullName evidence="2">Uncharacterized protein</fullName>
    </submittedName>
</protein>
<keyword evidence="1" id="KW-1133">Transmembrane helix</keyword>
<keyword evidence="1" id="KW-0472">Membrane</keyword>
<reference evidence="2" key="1">
    <citation type="submission" date="2018-05" db="EMBL/GenBank/DDBJ databases">
        <authorList>
            <person name="Lanie J.A."/>
            <person name="Ng W.-L."/>
            <person name="Kazmierczak K.M."/>
            <person name="Andrzejewski T.M."/>
            <person name="Davidsen T.M."/>
            <person name="Wayne K.J."/>
            <person name="Tettelin H."/>
            <person name="Glass J.I."/>
            <person name="Rusch D."/>
            <person name="Podicherti R."/>
            <person name="Tsui H.-C.T."/>
            <person name="Winkler M.E."/>
        </authorList>
    </citation>
    <scope>NUCLEOTIDE SEQUENCE</scope>
</reference>
<evidence type="ECO:0000256" key="1">
    <source>
        <dbReference type="SAM" id="Phobius"/>
    </source>
</evidence>
<dbReference type="CDD" id="cd12105">
    <property type="entry name" value="HmuY"/>
    <property type="match status" value="1"/>
</dbReference>
<organism evidence="2">
    <name type="scientific">marine metagenome</name>
    <dbReference type="NCBI Taxonomy" id="408172"/>
    <lineage>
        <taxon>unclassified sequences</taxon>
        <taxon>metagenomes</taxon>
        <taxon>ecological metagenomes</taxon>
    </lineage>
</organism>
<name>A0A381XLP2_9ZZZZ</name>
<sequence length="238" mass="27271">MNNTLNIMGGLIVGSSLFLVTINYMADNIEDFESRPLPPPKQMSVSSRNPIIKVDATSRKEWTLVDFSTKKTYQVKDLEKEKDKINRHPWDVGFQRTKIITNGGATNPEGRVSLKNLGPVDFDSMVTIPIDGYTQDAKSYGKILNKAIVDWYLYRTRTHNIESQKNVYVVQMAEGGYLKMRILNYYCNRNESECKSIMCGRQEAACYSIEYIFIDDDEKMFPSIANTQTSFARQEIIN</sequence>
<gene>
    <name evidence="2" type="ORF">METZ01_LOCUS118548</name>
</gene>
<accession>A0A381XLP2</accession>
<feature type="transmembrane region" description="Helical" evidence="1">
    <location>
        <begin position="6"/>
        <end position="26"/>
    </location>
</feature>
<proteinExistence type="predicted"/>
<dbReference type="InterPro" id="IPR025921">
    <property type="entry name" value="HmuY"/>
</dbReference>
<dbReference type="Pfam" id="PF14064">
    <property type="entry name" value="HmuY"/>
    <property type="match status" value="1"/>
</dbReference>
<evidence type="ECO:0000313" key="2">
    <source>
        <dbReference type="EMBL" id="SVA65694.1"/>
    </source>
</evidence>
<dbReference type="EMBL" id="UINC01015632">
    <property type="protein sequence ID" value="SVA65694.1"/>
    <property type="molecule type" value="Genomic_DNA"/>
</dbReference>
<keyword evidence="1" id="KW-0812">Transmembrane</keyword>